<evidence type="ECO:0000313" key="2">
    <source>
        <dbReference type="EMBL" id="CAA0807627.1"/>
    </source>
</evidence>
<feature type="domain" description="Reverse transcriptase zinc-binding" evidence="1">
    <location>
        <begin position="49"/>
        <end position="147"/>
    </location>
</feature>
<evidence type="ECO:0000259" key="1">
    <source>
        <dbReference type="Pfam" id="PF13966"/>
    </source>
</evidence>
<dbReference type="AlphaFoldDB" id="A0A9N7ME63"/>
<dbReference type="EMBL" id="CACSLK010001140">
    <property type="protein sequence ID" value="CAA0807627.1"/>
    <property type="molecule type" value="Genomic_DNA"/>
</dbReference>
<dbReference type="Pfam" id="PF13966">
    <property type="entry name" value="zf-RVT"/>
    <property type="match status" value="1"/>
</dbReference>
<protein>
    <recommendedName>
        <fullName evidence="1">Reverse transcriptase zinc-binding domain-containing protein</fullName>
    </recommendedName>
</protein>
<evidence type="ECO:0000313" key="3">
    <source>
        <dbReference type="Proteomes" id="UP001153555"/>
    </source>
</evidence>
<comment type="caution">
    <text evidence="2">The sequence shown here is derived from an EMBL/GenBank/DDBJ whole genome shotgun (WGS) entry which is preliminary data.</text>
</comment>
<keyword evidence="3" id="KW-1185">Reference proteome</keyword>
<sequence length="232" mass="27257">MCSDGFTWDQTLIEQTFNPEEAALILNTPLTRRGQKDLLVWHPHKQGLFTVKSAYSLLLASKQVLPTLPESSKANLMESKVWRTTWSLKIKNKIKNFLWRCWFKFMGTQDQLALKGISIDPICKICGACDESLEHIFFSCTRASNVWKLAGVDGTSFQNPNLTFRSWWTEVCTMKRASNFDDRIHFSSYILWRLWKCRNLWIFNSIWKSDIDIANQARREWVEFMEVDYHSV</sequence>
<gene>
    <name evidence="2" type="ORF">SHERM_10344</name>
</gene>
<organism evidence="2 3">
    <name type="scientific">Striga hermonthica</name>
    <name type="common">Purple witchweed</name>
    <name type="synonym">Buchnera hermonthica</name>
    <dbReference type="NCBI Taxonomy" id="68872"/>
    <lineage>
        <taxon>Eukaryota</taxon>
        <taxon>Viridiplantae</taxon>
        <taxon>Streptophyta</taxon>
        <taxon>Embryophyta</taxon>
        <taxon>Tracheophyta</taxon>
        <taxon>Spermatophyta</taxon>
        <taxon>Magnoliopsida</taxon>
        <taxon>eudicotyledons</taxon>
        <taxon>Gunneridae</taxon>
        <taxon>Pentapetalae</taxon>
        <taxon>asterids</taxon>
        <taxon>lamiids</taxon>
        <taxon>Lamiales</taxon>
        <taxon>Orobanchaceae</taxon>
        <taxon>Buchnereae</taxon>
        <taxon>Striga</taxon>
    </lineage>
</organism>
<dbReference type="InterPro" id="IPR026960">
    <property type="entry name" value="RVT-Znf"/>
</dbReference>
<reference evidence="2" key="1">
    <citation type="submission" date="2019-12" db="EMBL/GenBank/DDBJ databases">
        <authorList>
            <person name="Scholes J."/>
        </authorList>
    </citation>
    <scope>NUCLEOTIDE SEQUENCE</scope>
</reference>
<dbReference type="OrthoDB" id="914203at2759"/>
<proteinExistence type="predicted"/>
<dbReference type="Proteomes" id="UP001153555">
    <property type="component" value="Unassembled WGS sequence"/>
</dbReference>
<accession>A0A9N7ME63</accession>
<name>A0A9N7ME63_STRHE</name>